<dbReference type="Gene3D" id="2.40.160.130">
    <property type="entry name" value="Capsule assembly protein Wzi"/>
    <property type="match status" value="1"/>
</dbReference>
<organism evidence="2 3">
    <name type="scientific">Psychrosphaera saromensis</name>
    <dbReference type="NCBI Taxonomy" id="716813"/>
    <lineage>
        <taxon>Bacteria</taxon>
        <taxon>Pseudomonadati</taxon>
        <taxon>Pseudomonadota</taxon>
        <taxon>Gammaproteobacteria</taxon>
        <taxon>Alteromonadales</taxon>
        <taxon>Pseudoalteromonadaceae</taxon>
        <taxon>Psychrosphaera</taxon>
    </lineage>
</organism>
<evidence type="ECO:0000256" key="1">
    <source>
        <dbReference type="SAM" id="SignalP"/>
    </source>
</evidence>
<dbReference type="OrthoDB" id="6376030at2"/>
<accession>A0A2S7UR36</accession>
<dbReference type="InterPro" id="IPR038636">
    <property type="entry name" value="Wzi_sf"/>
</dbReference>
<name>A0A2S7UR36_9GAMM</name>
<evidence type="ECO:0000313" key="3">
    <source>
        <dbReference type="Proteomes" id="UP000239007"/>
    </source>
</evidence>
<gene>
    <name evidence="2" type="ORF">BTO11_01210</name>
</gene>
<keyword evidence="1" id="KW-0732">Signal</keyword>
<protein>
    <recommendedName>
        <fullName evidence="4">Capsule assembly Wzi family protein</fullName>
    </recommendedName>
</protein>
<dbReference type="RefSeq" id="WP_105050863.1">
    <property type="nucleotide sequence ID" value="NZ_BMYG01000005.1"/>
</dbReference>
<dbReference type="InterPro" id="IPR026950">
    <property type="entry name" value="Caps_assemb_Wzi"/>
</dbReference>
<dbReference type="Pfam" id="PF14052">
    <property type="entry name" value="Caps_assemb_Wzi"/>
    <property type="match status" value="1"/>
</dbReference>
<dbReference type="Proteomes" id="UP000239007">
    <property type="component" value="Unassembled WGS sequence"/>
</dbReference>
<proteinExistence type="predicted"/>
<evidence type="ECO:0000313" key="2">
    <source>
        <dbReference type="EMBL" id="PQJ52403.1"/>
    </source>
</evidence>
<feature type="signal peptide" evidence="1">
    <location>
        <begin position="1"/>
        <end position="27"/>
    </location>
</feature>
<evidence type="ECO:0008006" key="4">
    <source>
        <dbReference type="Google" id="ProtNLM"/>
    </source>
</evidence>
<reference evidence="2 3" key="1">
    <citation type="submission" date="2016-12" db="EMBL/GenBank/DDBJ databases">
        <title>Diversity of luminous bacteria.</title>
        <authorList>
            <person name="Yoshizawa S."/>
            <person name="Kogure K."/>
        </authorList>
    </citation>
    <scope>NUCLEOTIDE SEQUENCE [LARGE SCALE GENOMIC DNA]</scope>
    <source>
        <strain evidence="2 3">SA4-48</strain>
    </source>
</reference>
<sequence>MHIKKFLIFFYPAFYLAVFLTANSTVAASAYLPIKQSASIERKIDKLLLLANMTTLKKPIAINQVNKAVEKVCSVQNSVLCSDIRNHLKKYESAANLIDAKVTVQLSNRDDAALANQRGIKYQSNYHGHATGFSRINDYISFSAGIQMDEDNLTMENTYLSVGTDWLQFDLGTKPHWLSPMDNSAMLLSTHASTIPTLSFSNSVPLTSVGINYEIFVGELSTSDKIYYQGEYISGKPILTGLHFSITPWQGFSLGVNRLLQSGGGERDSNSLSDFFGAFLKPATNDNTSEDLSVDEQFGNQVASLVSQFTFTGTVPFSLYFEYAGEDTSRGFNYKLGNSALSAGLYIPTLTDSIGLRLEMAEWQNGWYVHHVYKDGLTNKGNIIGNWAAESRYRETSFSGDGVGAYNAMAKIYWSLNNGDDITITANMTENESYTQYNYDTSYQLRVEWLKVGDEHSWESSIEYGKDIFNESYYSISTSIAW</sequence>
<comment type="caution">
    <text evidence="2">The sequence shown here is derived from an EMBL/GenBank/DDBJ whole genome shotgun (WGS) entry which is preliminary data.</text>
</comment>
<dbReference type="EMBL" id="MSCH01000003">
    <property type="protein sequence ID" value="PQJ52403.1"/>
    <property type="molecule type" value="Genomic_DNA"/>
</dbReference>
<keyword evidence="3" id="KW-1185">Reference proteome</keyword>
<dbReference type="AlphaFoldDB" id="A0A2S7UR36"/>
<feature type="chain" id="PRO_5015772481" description="Capsule assembly Wzi family protein" evidence="1">
    <location>
        <begin position="28"/>
        <end position="482"/>
    </location>
</feature>